<dbReference type="OrthoDB" id="8523827at2"/>
<dbReference type="EMBL" id="BJCL01000005">
    <property type="protein sequence ID" value="GCL63434.1"/>
    <property type="molecule type" value="Genomic_DNA"/>
</dbReference>
<gene>
    <name evidence="6" type="ORF">AQPW35_25150</name>
</gene>
<dbReference type="RefSeq" id="WP_137733162.1">
    <property type="nucleotide sequence ID" value="NZ_BJCL01000005.1"/>
</dbReference>
<evidence type="ECO:0000256" key="3">
    <source>
        <dbReference type="ARBA" id="ARBA00023125"/>
    </source>
</evidence>
<dbReference type="SUPFAM" id="SSF53850">
    <property type="entry name" value="Periplasmic binding protein-like II"/>
    <property type="match status" value="1"/>
</dbReference>
<proteinExistence type="inferred from homology"/>
<comment type="caution">
    <text evidence="6">The sequence shown here is derived from an EMBL/GenBank/DDBJ whole genome shotgun (WGS) entry which is preliminary data.</text>
</comment>
<dbReference type="Proteomes" id="UP000301751">
    <property type="component" value="Unassembled WGS sequence"/>
</dbReference>
<keyword evidence="3" id="KW-0238">DNA-binding</keyword>
<dbReference type="InterPro" id="IPR058163">
    <property type="entry name" value="LysR-type_TF_proteobact-type"/>
</dbReference>
<dbReference type="Gene3D" id="3.40.190.290">
    <property type="match status" value="1"/>
</dbReference>
<dbReference type="InterPro" id="IPR036388">
    <property type="entry name" value="WH-like_DNA-bd_sf"/>
</dbReference>
<organism evidence="6 7">
    <name type="scientific">Pseudaquabacterium pictum</name>
    <dbReference type="NCBI Taxonomy" id="2315236"/>
    <lineage>
        <taxon>Bacteria</taxon>
        <taxon>Pseudomonadati</taxon>
        <taxon>Pseudomonadota</taxon>
        <taxon>Betaproteobacteria</taxon>
        <taxon>Burkholderiales</taxon>
        <taxon>Sphaerotilaceae</taxon>
        <taxon>Pseudaquabacterium</taxon>
    </lineage>
</organism>
<evidence type="ECO:0000256" key="2">
    <source>
        <dbReference type="ARBA" id="ARBA00023015"/>
    </source>
</evidence>
<protein>
    <submittedName>
        <fullName evidence="6">Transcriptional regulator</fullName>
    </submittedName>
</protein>
<dbReference type="Pfam" id="PF00126">
    <property type="entry name" value="HTH_1"/>
    <property type="match status" value="1"/>
</dbReference>
<feature type="domain" description="HTH lysR-type" evidence="5">
    <location>
        <begin position="1"/>
        <end position="59"/>
    </location>
</feature>
<dbReference type="FunFam" id="1.10.10.10:FF:000001">
    <property type="entry name" value="LysR family transcriptional regulator"/>
    <property type="match status" value="1"/>
</dbReference>
<dbReference type="PANTHER" id="PTHR30537">
    <property type="entry name" value="HTH-TYPE TRANSCRIPTIONAL REGULATOR"/>
    <property type="match status" value="1"/>
</dbReference>
<sequence length="329" mass="34262">MESLRGMVSFVQVARSGSFVRAAEALGVSAVAVSRNVARLEAQLQLRLFARTTRSLSLTAEGAALLARCEAPLAELAAAFDDSRDAAGAASGTVRVTAVSPYVQAYLAPSLVQFHARHPGVVVDIACSELATDLVADRFDVGVRVGPLRDAGFVARPLGPLVLVLCAAPTFLARPGLDADPAMLARLHGLGLRRSGEVAVAPWHLQTPAGPVDLPVSGPLRCNDMAALAAACAAGLGVAQLPLVQVLPALRRGDLQVLHPDLSPGGLQLFLHYPDRQLPARVRLFVDFVLAQGRGHADLQLTASDAAALAPVSPATAPTPATPRRRRPG</sequence>
<dbReference type="GO" id="GO:0003677">
    <property type="term" value="F:DNA binding"/>
    <property type="evidence" value="ECO:0007669"/>
    <property type="project" value="UniProtKB-KW"/>
</dbReference>
<dbReference type="PANTHER" id="PTHR30537:SF5">
    <property type="entry name" value="HTH-TYPE TRANSCRIPTIONAL ACTIVATOR TTDR-RELATED"/>
    <property type="match status" value="1"/>
</dbReference>
<dbReference type="GO" id="GO:0003700">
    <property type="term" value="F:DNA-binding transcription factor activity"/>
    <property type="evidence" value="ECO:0007669"/>
    <property type="project" value="InterPro"/>
</dbReference>
<dbReference type="AlphaFoldDB" id="A0A480APE9"/>
<evidence type="ECO:0000256" key="1">
    <source>
        <dbReference type="ARBA" id="ARBA00009437"/>
    </source>
</evidence>
<dbReference type="InterPro" id="IPR005119">
    <property type="entry name" value="LysR_subst-bd"/>
</dbReference>
<dbReference type="Gene3D" id="1.10.10.10">
    <property type="entry name" value="Winged helix-like DNA-binding domain superfamily/Winged helix DNA-binding domain"/>
    <property type="match status" value="1"/>
</dbReference>
<dbReference type="InterPro" id="IPR000847">
    <property type="entry name" value="LysR_HTH_N"/>
</dbReference>
<evidence type="ECO:0000259" key="5">
    <source>
        <dbReference type="PROSITE" id="PS50931"/>
    </source>
</evidence>
<dbReference type="Pfam" id="PF03466">
    <property type="entry name" value="LysR_substrate"/>
    <property type="match status" value="1"/>
</dbReference>
<keyword evidence="7" id="KW-1185">Reference proteome</keyword>
<dbReference type="CDD" id="cd08422">
    <property type="entry name" value="PBP2_CrgA_like"/>
    <property type="match status" value="1"/>
</dbReference>
<reference evidence="7" key="1">
    <citation type="submission" date="2019-03" db="EMBL/GenBank/DDBJ databases">
        <title>Aquabacterium pictum sp.nov., the first bacteriochlorophyll a-containing freshwater bacterium in the genus Aquabacterium of the class Betaproteobacteria.</title>
        <authorList>
            <person name="Hirose S."/>
            <person name="Tank M."/>
            <person name="Hara E."/>
            <person name="Tamaki H."/>
            <person name="Takaichi S."/>
            <person name="Haruta S."/>
            <person name="Hanada S."/>
        </authorList>
    </citation>
    <scope>NUCLEOTIDE SEQUENCE [LARGE SCALE GENOMIC DNA]</scope>
    <source>
        <strain evidence="7">W35</strain>
    </source>
</reference>
<keyword evidence="4" id="KW-0804">Transcription</keyword>
<name>A0A480APE9_9BURK</name>
<evidence type="ECO:0000313" key="6">
    <source>
        <dbReference type="EMBL" id="GCL63434.1"/>
    </source>
</evidence>
<evidence type="ECO:0000256" key="4">
    <source>
        <dbReference type="ARBA" id="ARBA00023163"/>
    </source>
</evidence>
<dbReference type="SUPFAM" id="SSF46785">
    <property type="entry name" value="Winged helix' DNA-binding domain"/>
    <property type="match status" value="1"/>
</dbReference>
<keyword evidence="2" id="KW-0805">Transcription regulation</keyword>
<evidence type="ECO:0000313" key="7">
    <source>
        <dbReference type="Proteomes" id="UP000301751"/>
    </source>
</evidence>
<comment type="similarity">
    <text evidence="1">Belongs to the LysR transcriptional regulatory family.</text>
</comment>
<dbReference type="PROSITE" id="PS50931">
    <property type="entry name" value="HTH_LYSR"/>
    <property type="match status" value="1"/>
</dbReference>
<accession>A0A480APE9</accession>
<dbReference type="InterPro" id="IPR036390">
    <property type="entry name" value="WH_DNA-bd_sf"/>
</dbReference>